<dbReference type="InterPro" id="IPR001375">
    <property type="entry name" value="Peptidase_S9_cat"/>
</dbReference>
<evidence type="ECO:0000313" key="4">
    <source>
        <dbReference type="Proteomes" id="UP001529510"/>
    </source>
</evidence>
<keyword evidence="4" id="KW-1185">Reference proteome</keyword>
<reference evidence="3 4" key="1">
    <citation type="submission" date="2024-05" db="EMBL/GenBank/DDBJ databases">
        <title>Genome sequencing and assembly of Indian major carp, Cirrhinus mrigala (Hamilton, 1822).</title>
        <authorList>
            <person name="Mohindra V."/>
            <person name="Chowdhury L.M."/>
            <person name="Lal K."/>
            <person name="Jena J.K."/>
        </authorList>
    </citation>
    <scope>NUCLEOTIDE SEQUENCE [LARGE SCALE GENOMIC DNA]</scope>
    <source>
        <strain evidence="3">CM1030</strain>
        <tissue evidence="3">Blood</tissue>
    </source>
</reference>
<feature type="non-terminal residue" evidence="3">
    <location>
        <position position="1"/>
    </location>
</feature>
<protein>
    <recommendedName>
        <fullName evidence="2">Peptidase S9 prolyl oligopeptidase catalytic domain-containing protein</fullName>
    </recommendedName>
</protein>
<name>A0ABD0QI19_CIRMR</name>
<evidence type="ECO:0000259" key="2">
    <source>
        <dbReference type="Pfam" id="PF00326"/>
    </source>
</evidence>
<dbReference type="Proteomes" id="UP001529510">
    <property type="component" value="Unassembled WGS sequence"/>
</dbReference>
<dbReference type="InterPro" id="IPR029058">
    <property type="entry name" value="AB_hydrolase_fold"/>
</dbReference>
<evidence type="ECO:0000256" key="1">
    <source>
        <dbReference type="ARBA" id="ARBA00022801"/>
    </source>
</evidence>
<sequence length="65" mass="6951">RAVLCTLQNETTLDPDKVAVMGGSHGGFLACHLVGQYPDFYRACASRNPVINAATLLGTSDIVDW</sequence>
<gene>
    <name evidence="3" type="ORF">M9458_017531</name>
</gene>
<evidence type="ECO:0000313" key="3">
    <source>
        <dbReference type="EMBL" id="KAL0185861.1"/>
    </source>
</evidence>
<dbReference type="Pfam" id="PF00326">
    <property type="entry name" value="Peptidase_S9"/>
    <property type="match status" value="1"/>
</dbReference>
<dbReference type="Gene3D" id="3.40.50.1820">
    <property type="entry name" value="alpha/beta hydrolase"/>
    <property type="match status" value="1"/>
</dbReference>
<feature type="domain" description="Peptidase S9 prolyl oligopeptidase catalytic" evidence="2">
    <location>
        <begin position="6"/>
        <end position="62"/>
    </location>
</feature>
<accession>A0ABD0QI19</accession>
<keyword evidence="1" id="KW-0378">Hydrolase</keyword>
<comment type="caution">
    <text evidence="3">The sequence shown here is derived from an EMBL/GenBank/DDBJ whole genome shotgun (WGS) entry which is preliminary data.</text>
</comment>
<dbReference type="GO" id="GO:0016787">
    <property type="term" value="F:hydrolase activity"/>
    <property type="evidence" value="ECO:0007669"/>
    <property type="project" value="UniProtKB-KW"/>
</dbReference>
<dbReference type="SUPFAM" id="SSF53474">
    <property type="entry name" value="alpha/beta-Hydrolases"/>
    <property type="match status" value="1"/>
</dbReference>
<proteinExistence type="predicted"/>
<dbReference type="EMBL" id="JAMKFB020000008">
    <property type="protein sequence ID" value="KAL0185861.1"/>
    <property type="molecule type" value="Genomic_DNA"/>
</dbReference>
<dbReference type="PANTHER" id="PTHR42776:SF1">
    <property type="entry name" value="ACYLAMINO-ACID-RELEASING ENZYME"/>
    <property type="match status" value="1"/>
</dbReference>
<organism evidence="3 4">
    <name type="scientific">Cirrhinus mrigala</name>
    <name type="common">Mrigala</name>
    <dbReference type="NCBI Taxonomy" id="683832"/>
    <lineage>
        <taxon>Eukaryota</taxon>
        <taxon>Metazoa</taxon>
        <taxon>Chordata</taxon>
        <taxon>Craniata</taxon>
        <taxon>Vertebrata</taxon>
        <taxon>Euteleostomi</taxon>
        <taxon>Actinopterygii</taxon>
        <taxon>Neopterygii</taxon>
        <taxon>Teleostei</taxon>
        <taxon>Ostariophysi</taxon>
        <taxon>Cypriniformes</taxon>
        <taxon>Cyprinidae</taxon>
        <taxon>Labeoninae</taxon>
        <taxon>Labeonini</taxon>
        <taxon>Cirrhinus</taxon>
    </lineage>
</organism>
<dbReference type="AlphaFoldDB" id="A0ABD0QI19"/>
<dbReference type="PANTHER" id="PTHR42776">
    <property type="entry name" value="SERINE PEPTIDASE S9 FAMILY MEMBER"/>
    <property type="match status" value="1"/>
</dbReference>